<dbReference type="EMBL" id="NAJM01000045">
    <property type="protein sequence ID" value="RVX67671.1"/>
    <property type="molecule type" value="Genomic_DNA"/>
</dbReference>
<dbReference type="VEuPathDB" id="FungiDB:PV10_02869"/>
<feature type="compositionally biased region" description="Basic residues" evidence="1">
    <location>
        <begin position="252"/>
        <end position="272"/>
    </location>
</feature>
<dbReference type="OrthoDB" id="10353671at2759"/>
<evidence type="ECO:0000313" key="2">
    <source>
        <dbReference type="EMBL" id="RVX67671.1"/>
    </source>
</evidence>
<accession>A0A438MVA5</accession>
<comment type="caution">
    <text evidence="2">The sequence shown here is derived from an EMBL/GenBank/DDBJ whole genome shotgun (WGS) entry which is preliminary data.</text>
</comment>
<evidence type="ECO:0000313" key="3">
    <source>
        <dbReference type="Proteomes" id="UP000288859"/>
    </source>
</evidence>
<name>A0A438MVA5_EXOME</name>
<dbReference type="AlphaFoldDB" id="A0A438MVA5"/>
<feature type="compositionally biased region" description="Low complexity" evidence="1">
    <location>
        <begin position="241"/>
        <end position="251"/>
    </location>
</feature>
<feature type="compositionally biased region" description="Low complexity" evidence="1">
    <location>
        <begin position="115"/>
        <end position="128"/>
    </location>
</feature>
<sequence length="358" mass="38920">MTRQTEVKAGQSLSISAQHRQVSWGFRSLSPALPASEIQKPEPSPPVPWSFPPRSKTAVGNPQPCHANIDAGLISGLIPKTCNRPGCRCKTAMSQTKPKPDKVKITVNTAAFNHSTISTPPSNPSINTQSAAKASIPPSPINPLETPCIDQFPIPGHLRDIVLQDVWDTGKVGGFVNHGYVAKVSKDAALTRAYKQAAGTATNLEVVKFCRPPTPVSVSPSSSPSSGTLDTTHRHKVLFQSSSLSSSSSRSKSGRNKKTKRGTTGSRKRKIRPKLDHNTVEQRLLLTRRKAPCRTYLPSTVDLHITEHEIPATTNLAHEYSAALAWWYDTVEGVAVDKKIPPTELPVADMYQYDCLVE</sequence>
<gene>
    <name evidence="2" type="ORF">B0A52_07794</name>
</gene>
<protein>
    <submittedName>
        <fullName evidence="2">Uncharacterized protein</fullName>
    </submittedName>
</protein>
<dbReference type="Proteomes" id="UP000288859">
    <property type="component" value="Unassembled WGS sequence"/>
</dbReference>
<feature type="compositionally biased region" description="Low complexity" evidence="1">
    <location>
        <begin position="216"/>
        <end position="226"/>
    </location>
</feature>
<feature type="region of interest" description="Disordered" evidence="1">
    <location>
        <begin position="114"/>
        <end position="135"/>
    </location>
</feature>
<reference evidence="2 3" key="1">
    <citation type="submission" date="2017-03" db="EMBL/GenBank/DDBJ databases">
        <title>Genomes of endolithic fungi from Antarctica.</title>
        <authorList>
            <person name="Coleine C."/>
            <person name="Masonjones S."/>
            <person name="Stajich J.E."/>
        </authorList>
    </citation>
    <scope>NUCLEOTIDE SEQUENCE [LARGE SCALE GENOMIC DNA]</scope>
    <source>
        <strain evidence="2 3">CCFEE 6314</strain>
    </source>
</reference>
<proteinExistence type="predicted"/>
<evidence type="ECO:0000256" key="1">
    <source>
        <dbReference type="SAM" id="MobiDB-lite"/>
    </source>
</evidence>
<organism evidence="2 3">
    <name type="scientific">Exophiala mesophila</name>
    <name type="common">Black yeast-like fungus</name>
    <dbReference type="NCBI Taxonomy" id="212818"/>
    <lineage>
        <taxon>Eukaryota</taxon>
        <taxon>Fungi</taxon>
        <taxon>Dikarya</taxon>
        <taxon>Ascomycota</taxon>
        <taxon>Pezizomycotina</taxon>
        <taxon>Eurotiomycetes</taxon>
        <taxon>Chaetothyriomycetidae</taxon>
        <taxon>Chaetothyriales</taxon>
        <taxon>Herpotrichiellaceae</taxon>
        <taxon>Exophiala</taxon>
    </lineage>
</organism>
<feature type="region of interest" description="Disordered" evidence="1">
    <location>
        <begin position="212"/>
        <end position="279"/>
    </location>
</feature>